<feature type="region of interest" description="Disordered" evidence="7">
    <location>
        <begin position="708"/>
        <end position="776"/>
    </location>
</feature>
<feature type="domain" description="GRF-type" evidence="8">
    <location>
        <begin position="124"/>
        <end position="169"/>
    </location>
</feature>
<dbReference type="InterPro" id="IPR027417">
    <property type="entry name" value="P-loop_NTPase"/>
</dbReference>
<protein>
    <recommendedName>
        <fullName evidence="8">GRF-type domain-containing protein</fullName>
    </recommendedName>
</protein>
<evidence type="ECO:0000313" key="10">
    <source>
        <dbReference type="Proteomes" id="UP001151760"/>
    </source>
</evidence>
<dbReference type="InterPro" id="IPR010666">
    <property type="entry name" value="Znf_GRF"/>
</dbReference>
<reference evidence="9" key="1">
    <citation type="journal article" date="2022" name="Int. J. Mol. Sci.">
        <title>Draft Genome of Tanacetum Coccineum: Genomic Comparison of Closely Related Tanacetum-Family Plants.</title>
        <authorList>
            <person name="Yamashiro T."/>
            <person name="Shiraishi A."/>
            <person name="Nakayama K."/>
            <person name="Satake H."/>
        </authorList>
    </citation>
    <scope>NUCLEOTIDE SEQUENCE</scope>
</reference>
<sequence>MWNLRRIMELQASAQSTTWSDVLSLYFWRAKEADLRLARMINNVSVKLRAAIEEYQLFTQELEASPGWVVNKDMSIEYLQELVQRDEEMVQRLQALEREVEERADEKMLFIEKLKGNVCQHIKCKCGEGDVVLRQSYKPESYGKLYYACPKSKPPKHFGCGFFLWKETRLHELMSSPGAPSTPSYSAGQSTPLSYSSGPSTPPSYSSGPSTPTSYSLGSSRNAECSNCKHLREKINRRLECEIEEKRRPMRDLEKQIVESNKPSISNTSLADMQKLFASCIDELEEMSTGNHRRLECEIEEKRRPMRDLEKQIVESNKPSTSNTSLADMQKVKSADNCILQEELQNKCEENKELQERIMLLEQQLAMANPKPMPSSFDKVFGEYSETQEVYDVAVGPVIRAAMEGINGGDHNSPGIIPLAIKDVFSILQDVIYDLLEPTGQNLRVRGDAQGTYVEGKKEEVVLSPAHALSFIAVGEGTIESLSVCIYSPESTDTLVQINSTFLAAVVIQYIPWFLEAIIRFINIGRPLLNYRTSGYEMDYEDRGDHRTSGHWIDYDDRDNQSHCNGDDCPFQDVFGPNINPNLPEPNVPSNVLWLERLVNSLTPHRLKALMLRSRGNPAQMLLVRDSLINEHRWRATNRVDGISGELNHVIGLLLQVTQQLQNVDLALAQTVANLNETNAILEEVNLQNAELLAQLAEANEDVVIDVGDGGNGEGGGEVVNADEDAQGGEIIDMVGEDDDDHDDEDQDDEDKDDDDQDDEDDDDDDDDDDGGGLMN</sequence>
<gene>
    <name evidence="9" type="ORF">Tco_0938152</name>
</gene>
<feature type="region of interest" description="Disordered" evidence="7">
    <location>
        <begin position="175"/>
        <end position="222"/>
    </location>
</feature>
<evidence type="ECO:0000256" key="1">
    <source>
        <dbReference type="ARBA" id="ARBA00022723"/>
    </source>
</evidence>
<keyword evidence="3" id="KW-0862">Zinc</keyword>
<feature type="compositionally biased region" description="Gly residues" evidence="7">
    <location>
        <begin position="708"/>
        <end position="718"/>
    </location>
</feature>
<evidence type="ECO:0000256" key="4">
    <source>
        <dbReference type="ARBA" id="ARBA00023175"/>
    </source>
</evidence>
<evidence type="ECO:0000256" key="7">
    <source>
        <dbReference type="SAM" id="MobiDB-lite"/>
    </source>
</evidence>
<name>A0ABQ5DH90_9ASTR</name>
<keyword evidence="6" id="KW-0175">Coiled coil</keyword>
<comment type="caution">
    <text evidence="9">The sequence shown here is derived from an EMBL/GenBank/DDBJ whole genome shotgun (WGS) entry which is preliminary data.</text>
</comment>
<dbReference type="Gene3D" id="3.40.850.10">
    <property type="entry name" value="Kinesin motor domain"/>
    <property type="match status" value="1"/>
</dbReference>
<reference evidence="9" key="2">
    <citation type="submission" date="2022-01" db="EMBL/GenBank/DDBJ databases">
        <authorList>
            <person name="Yamashiro T."/>
            <person name="Shiraishi A."/>
            <person name="Satake H."/>
            <person name="Nakayama K."/>
        </authorList>
    </citation>
    <scope>NUCLEOTIDE SEQUENCE</scope>
</reference>
<keyword evidence="10" id="KW-1185">Reference proteome</keyword>
<dbReference type="Pfam" id="PF06839">
    <property type="entry name" value="Zn_ribbon_GRF"/>
    <property type="match status" value="1"/>
</dbReference>
<dbReference type="SMART" id="SM00129">
    <property type="entry name" value="KISc"/>
    <property type="match status" value="1"/>
</dbReference>
<feature type="compositionally biased region" description="Low complexity" evidence="7">
    <location>
        <begin position="190"/>
        <end position="220"/>
    </location>
</feature>
<dbReference type="InterPro" id="IPR036961">
    <property type="entry name" value="Kinesin_motor_dom_sf"/>
</dbReference>
<keyword evidence="1" id="KW-0479">Metal-binding</keyword>
<dbReference type="InterPro" id="IPR027640">
    <property type="entry name" value="Kinesin-like_fam"/>
</dbReference>
<proteinExistence type="predicted"/>
<evidence type="ECO:0000256" key="3">
    <source>
        <dbReference type="ARBA" id="ARBA00022833"/>
    </source>
</evidence>
<feature type="coiled-coil region" evidence="6">
    <location>
        <begin position="76"/>
        <end position="106"/>
    </location>
</feature>
<organism evidence="9 10">
    <name type="scientific">Tanacetum coccineum</name>
    <dbReference type="NCBI Taxonomy" id="301880"/>
    <lineage>
        <taxon>Eukaryota</taxon>
        <taxon>Viridiplantae</taxon>
        <taxon>Streptophyta</taxon>
        <taxon>Embryophyta</taxon>
        <taxon>Tracheophyta</taxon>
        <taxon>Spermatophyta</taxon>
        <taxon>Magnoliopsida</taxon>
        <taxon>eudicotyledons</taxon>
        <taxon>Gunneridae</taxon>
        <taxon>Pentapetalae</taxon>
        <taxon>asterids</taxon>
        <taxon>campanulids</taxon>
        <taxon>Asterales</taxon>
        <taxon>Asteraceae</taxon>
        <taxon>Asteroideae</taxon>
        <taxon>Anthemideae</taxon>
        <taxon>Anthemidinae</taxon>
        <taxon>Tanacetum</taxon>
    </lineage>
</organism>
<accession>A0ABQ5DH90</accession>
<keyword evidence="4" id="KW-0505">Motor protein</keyword>
<evidence type="ECO:0000256" key="5">
    <source>
        <dbReference type="PROSITE-ProRule" id="PRU01343"/>
    </source>
</evidence>
<evidence type="ECO:0000313" key="9">
    <source>
        <dbReference type="EMBL" id="GJT38287.1"/>
    </source>
</evidence>
<dbReference type="InterPro" id="IPR001752">
    <property type="entry name" value="Kinesin_motor_dom"/>
</dbReference>
<feature type="compositionally biased region" description="Acidic residues" evidence="7">
    <location>
        <begin position="735"/>
        <end position="776"/>
    </location>
</feature>
<dbReference type="PANTHER" id="PTHR47968:SF66">
    <property type="entry name" value="PLUS-END-DIRECTED KINESIN ATPASE TRANSCRIPTION FACTOR C2H2 FAMILY"/>
    <property type="match status" value="1"/>
</dbReference>
<evidence type="ECO:0000259" key="8">
    <source>
        <dbReference type="PROSITE" id="PS51999"/>
    </source>
</evidence>
<dbReference type="PROSITE" id="PS51999">
    <property type="entry name" value="ZF_GRF"/>
    <property type="match status" value="1"/>
</dbReference>
<feature type="compositionally biased region" description="Polar residues" evidence="7">
    <location>
        <begin position="178"/>
        <end position="189"/>
    </location>
</feature>
<evidence type="ECO:0000256" key="6">
    <source>
        <dbReference type="SAM" id="Coils"/>
    </source>
</evidence>
<dbReference type="PANTHER" id="PTHR47968">
    <property type="entry name" value="CENTROMERE PROTEIN E"/>
    <property type="match status" value="1"/>
</dbReference>
<feature type="coiled-coil region" evidence="6">
    <location>
        <begin position="675"/>
        <end position="702"/>
    </location>
</feature>
<dbReference type="SUPFAM" id="SSF52540">
    <property type="entry name" value="P-loop containing nucleoside triphosphate hydrolases"/>
    <property type="match status" value="1"/>
</dbReference>
<evidence type="ECO:0000256" key="2">
    <source>
        <dbReference type="ARBA" id="ARBA00022771"/>
    </source>
</evidence>
<dbReference type="Proteomes" id="UP001151760">
    <property type="component" value="Unassembled WGS sequence"/>
</dbReference>
<dbReference type="EMBL" id="BQNB010015292">
    <property type="protein sequence ID" value="GJT38287.1"/>
    <property type="molecule type" value="Genomic_DNA"/>
</dbReference>
<keyword evidence="2 5" id="KW-0863">Zinc-finger</keyword>